<feature type="non-terminal residue" evidence="1">
    <location>
        <position position="49"/>
    </location>
</feature>
<organism evidence="1">
    <name type="scientific">uncultured Thermomicrobiales bacterium</name>
    <dbReference type="NCBI Taxonomy" id="1645740"/>
    <lineage>
        <taxon>Bacteria</taxon>
        <taxon>Pseudomonadati</taxon>
        <taxon>Thermomicrobiota</taxon>
        <taxon>Thermomicrobia</taxon>
        <taxon>Thermomicrobiales</taxon>
        <taxon>environmental samples</taxon>
    </lineage>
</organism>
<name>A0A6J4VU17_9BACT</name>
<feature type="non-terminal residue" evidence="1">
    <location>
        <position position="1"/>
    </location>
</feature>
<reference evidence="1" key="1">
    <citation type="submission" date="2020-02" db="EMBL/GenBank/DDBJ databases">
        <authorList>
            <person name="Meier V. D."/>
        </authorList>
    </citation>
    <scope>NUCLEOTIDE SEQUENCE</scope>
    <source>
        <strain evidence="1">AVDCRST_MAG88</strain>
    </source>
</reference>
<proteinExistence type="predicted"/>
<dbReference type="EMBL" id="CADCWM010001178">
    <property type="protein sequence ID" value="CAA9589455.1"/>
    <property type="molecule type" value="Genomic_DNA"/>
</dbReference>
<evidence type="ECO:0000313" key="1">
    <source>
        <dbReference type="EMBL" id="CAA9589455.1"/>
    </source>
</evidence>
<protein>
    <submittedName>
        <fullName evidence="1">Uncharacterized protein</fullName>
    </submittedName>
</protein>
<accession>A0A6J4VU17</accession>
<gene>
    <name evidence="1" type="ORF">AVDCRST_MAG88-4578</name>
</gene>
<sequence length="49" mass="5293">ELGHGQRAQLLQRLLELLDRPVVGAEPARLLARAGQILDRLELVAAPGV</sequence>
<dbReference type="AlphaFoldDB" id="A0A6J4VU17"/>